<reference evidence="2 3" key="1">
    <citation type="submission" date="2020-08" db="EMBL/GenBank/DDBJ databases">
        <title>Sequencing the genomes of 1000 actinobacteria strains.</title>
        <authorList>
            <person name="Klenk H.-P."/>
        </authorList>
    </citation>
    <scope>NUCLEOTIDE SEQUENCE [LARGE SCALE GENOMIC DNA]</scope>
    <source>
        <strain evidence="2 3">DSM 45913</strain>
    </source>
</reference>
<proteinExistence type="predicted"/>
<dbReference type="Proteomes" id="UP000583800">
    <property type="component" value="Unassembled WGS sequence"/>
</dbReference>
<name>A0A7X0C2N3_9ACTN</name>
<gene>
    <name evidence="2" type="ORF">FHU36_003898</name>
</gene>
<dbReference type="GO" id="GO:0004803">
    <property type="term" value="F:transposase activity"/>
    <property type="evidence" value="ECO:0007669"/>
    <property type="project" value="InterPro"/>
</dbReference>
<evidence type="ECO:0000259" key="1">
    <source>
        <dbReference type="Pfam" id="PF01526"/>
    </source>
</evidence>
<feature type="domain" description="Tn3 transposase DDE" evidence="1">
    <location>
        <begin position="111"/>
        <end position="252"/>
    </location>
</feature>
<dbReference type="GO" id="GO:0006313">
    <property type="term" value="P:DNA transposition"/>
    <property type="evidence" value="ECO:0007669"/>
    <property type="project" value="InterPro"/>
</dbReference>
<dbReference type="InterPro" id="IPR002513">
    <property type="entry name" value="Tn3_Tnp_DDE_dom"/>
</dbReference>
<accession>A0A7X0C2N3</accession>
<organism evidence="2 3">
    <name type="scientific">Nonomuraea muscovyensis</name>
    <dbReference type="NCBI Taxonomy" id="1124761"/>
    <lineage>
        <taxon>Bacteria</taxon>
        <taxon>Bacillati</taxon>
        <taxon>Actinomycetota</taxon>
        <taxon>Actinomycetes</taxon>
        <taxon>Streptosporangiales</taxon>
        <taxon>Streptosporangiaceae</taxon>
        <taxon>Nonomuraea</taxon>
    </lineage>
</organism>
<evidence type="ECO:0000313" key="3">
    <source>
        <dbReference type="Proteomes" id="UP000583800"/>
    </source>
</evidence>
<sequence>MAKHIAGVTARELSMVRNRHISLKKLNAAIADVVNAFAELDGQGLGDGSAVDTHIDNLLAETSIRYGGFGGIAYHYISDTCECLRHPALRRARRHPGPELPGLRPGDAVRVRPGRLSSASLMRRLRSNSRKNRVYKAFREVGRSVRTVALLRYLVDPALRARVTAATNKVESYNGFSKWLGFGGVLADNDPEEQEKLIKFNTLLANLVIFHNALNISDIVRQLVAEGWRITTDQLGQIAPYLRAHISRFGAYATDDLRRQPDPFDPLLKEVDFTDVDLAA</sequence>
<dbReference type="EMBL" id="JACHJB010000002">
    <property type="protein sequence ID" value="MBB6347353.1"/>
    <property type="molecule type" value="Genomic_DNA"/>
</dbReference>
<feature type="domain" description="Tn3 transposase DDE" evidence="1">
    <location>
        <begin position="1"/>
        <end position="84"/>
    </location>
</feature>
<evidence type="ECO:0000313" key="2">
    <source>
        <dbReference type="EMBL" id="MBB6347353.1"/>
    </source>
</evidence>
<comment type="caution">
    <text evidence="2">The sequence shown here is derived from an EMBL/GenBank/DDBJ whole genome shotgun (WGS) entry which is preliminary data.</text>
</comment>
<protein>
    <submittedName>
        <fullName evidence="2">TnpA family transposase</fullName>
    </submittedName>
</protein>
<dbReference type="Pfam" id="PF01526">
    <property type="entry name" value="DDE_Tnp_Tn3"/>
    <property type="match status" value="2"/>
</dbReference>
<dbReference type="AlphaFoldDB" id="A0A7X0C2N3"/>
<keyword evidence="3" id="KW-1185">Reference proteome</keyword>